<dbReference type="SMART" id="SM00213">
    <property type="entry name" value="UBQ"/>
    <property type="match status" value="1"/>
</dbReference>
<evidence type="ECO:0000256" key="5">
    <source>
        <dbReference type="ARBA" id="ARBA00022807"/>
    </source>
</evidence>
<dbReference type="SUPFAM" id="SSF54001">
    <property type="entry name" value="Cysteine proteinases"/>
    <property type="match status" value="1"/>
</dbReference>
<name>A0A2N1J9H5_9BASI</name>
<dbReference type="GeneID" id="80902749"/>
<dbReference type="InterPro" id="IPR001394">
    <property type="entry name" value="Peptidase_C19_UCH"/>
</dbReference>
<dbReference type="EMBL" id="KZ454992">
    <property type="protein sequence ID" value="PKI83198.1"/>
    <property type="molecule type" value="Genomic_DNA"/>
</dbReference>
<dbReference type="Pfam" id="PF00240">
    <property type="entry name" value="ubiquitin"/>
    <property type="match status" value="1"/>
</dbReference>
<dbReference type="STRING" id="2020962.A0A2N1J9H5"/>
<dbReference type="GO" id="GO:0016579">
    <property type="term" value="P:protein deubiquitination"/>
    <property type="evidence" value="ECO:0007669"/>
    <property type="project" value="InterPro"/>
</dbReference>
<accession>A0A2N1J9H5</accession>
<evidence type="ECO:0000259" key="9">
    <source>
        <dbReference type="PROSITE" id="PS50235"/>
    </source>
</evidence>
<dbReference type="PROSITE" id="PS50235">
    <property type="entry name" value="USP_3"/>
    <property type="match status" value="1"/>
</dbReference>
<dbReference type="InterPro" id="IPR044635">
    <property type="entry name" value="UBP14-like"/>
</dbReference>
<dbReference type="InterPro" id="IPR000626">
    <property type="entry name" value="Ubiquitin-like_dom"/>
</dbReference>
<dbReference type="GO" id="GO:0004843">
    <property type="term" value="F:cysteine-type deubiquitinase activity"/>
    <property type="evidence" value="ECO:0007669"/>
    <property type="project" value="UniProtKB-UniRule"/>
</dbReference>
<dbReference type="GO" id="GO:0061136">
    <property type="term" value="P:regulation of proteasomal protein catabolic process"/>
    <property type="evidence" value="ECO:0007669"/>
    <property type="project" value="TreeGrafter"/>
</dbReference>
<dbReference type="SUPFAM" id="SSF54236">
    <property type="entry name" value="Ubiquitin-like"/>
    <property type="match status" value="1"/>
</dbReference>
<sequence>MSSRVPIKVKHNGQTYDIDIDADADGAAFKQCVFEKTHVPVERQKVMVKGGLLKDDTPLSKLAIRAGQQFMVLGAAGDLPKAPAKPVHFLEDMKEDELAEATHNKVGLTNLGNTCYLNSTLQVLRCIPELHDALTAYAGSIGAQDGDAKLTASLRDLFRDLAKAQRPFPPLLFVTMLRNVAPQFAEMAEGGGYAQQDAEEVWIRIVNALGTYLAGPDGKDRFVPRFLTGHMATTRSLAETAEEERSVSEEPFLMLQCNISSSTNDMSAGILDTLTQKIEKHSTQLGRTAVYNEQSRIARLPMYLAVHFVRFYWRRDINKKTKIMRKVKFPVELDASVFATDELKERMLPASRAYRATAKEREERARVRKRAKTHTAGPTDESAPFTARQDGNVPSDKEEEALRAKELQEIEQAIDPDLRADTGCNATGLYELAGIVTHKGAAADAGHYISWVRKDDGKTQQVPSNAWYKFDDENASIVDTEKIQSLYGGGEDSVAYILLYRAKTMGGASEGH</sequence>
<dbReference type="RefSeq" id="XP_056064031.1">
    <property type="nucleotide sequence ID" value="XM_056208056.1"/>
</dbReference>
<proteinExistence type="inferred from homology"/>
<evidence type="ECO:0000256" key="2">
    <source>
        <dbReference type="ARBA" id="ARBA00022670"/>
    </source>
</evidence>
<keyword evidence="3 6" id="KW-0833">Ubl conjugation pathway</keyword>
<dbReference type="GO" id="GO:0070628">
    <property type="term" value="F:proteasome binding"/>
    <property type="evidence" value="ECO:0007669"/>
    <property type="project" value="TreeGrafter"/>
</dbReference>
<feature type="domain" description="Ubiquitin-like" evidence="8">
    <location>
        <begin position="3"/>
        <end position="73"/>
    </location>
</feature>
<evidence type="ECO:0000256" key="1">
    <source>
        <dbReference type="ARBA" id="ARBA00000707"/>
    </source>
</evidence>
<evidence type="ECO:0000256" key="3">
    <source>
        <dbReference type="ARBA" id="ARBA00022786"/>
    </source>
</evidence>
<dbReference type="PROSITE" id="PS00299">
    <property type="entry name" value="UBIQUITIN_1"/>
    <property type="match status" value="1"/>
</dbReference>
<dbReference type="Pfam" id="PF00443">
    <property type="entry name" value="UCH"/>
    <property type="match status" value="1"/>
</dbReference>
<dbReference type="PROSITE" id="PS00973">
    <property type="entry name" value="USP_2"/>
    <property type="match status" value="1"/>
</dbReference>
<dbReference type="InterPro" id="IPR018200">
    <property type="entry name" value="USP_CS"/>
</dbReference>
<dbReference type="InterPro" id="IPR019954">
    <property type="entry name" value="Ubiquitin_CS"/>
</dbReference>
<dbReference type="PROSITE" id="PS50053">
    <property type="entry name" value="UBIQUITIN_2"/>
    <property type="match status" value="1"/>
</dbReference>
<dbReference type="CDD" id="cd02657">
    <property type="entry name" value="Peptidase_C19A"/>
    <property type="match status" value="1"/>
</dbReference>
<dbReference type="GO" id="GO:0043161">
    <property type="term" value="P:proteasome-mediated ubiquitin-dependent protein catabolic process"/>
    <property type="evidence" value="ECO:0007669"/>
    <property type="project" value="InterPro"/>
</dbReference>
<evidence type="ECO:0000313" key="11">
    <source>
        <dbReference type="Proteomes" id="UP000232875"/>
    </source>
</evidence>
<dbReference type="InterPro" id="IPR038765">
    <property type="entry name" value="Papain-like_cys_pep_sf"/>
</dbReference>
<evidence type="ECO:0000259" key="8">
    <source>
        <dbReference type="PROSITE" id="PS50053"/>
    </source>
</evidence>
<evidence type="ECO:0000313" key="10">
    <source>
        <dbReference type="EMBL" id="PKI83198.1"/>
    </source>
</evidence>
<dbReference type="AlphaFoldDB" id="A0A2N1J9H5"/>
<dbReference type="Proteomes" id="UP000232875">
    <property type="component" value="Unassembled WGS sequence"/>
</dbReference>
<dbReference type="PANTHER" id="PTHR43982">
    <property type="entry name" value="UBIQUITIN CARBOXYL-TERMINAL HYDROLASE"/>
    <property type="match status" value="1"/>
</dbReference>
<comment type="catalytic activity">
    <reaction evidence="1 6">
        <text>Thiol-dependent hydrolysis of ester, thioester, amide, peptide and isopeptide bonds formed by the C-terminal Gly of ubiquitin (a 76-residue protein attached to proteins as an intracellular targeting signal).</text>
        <dbReference type="EC" id="3.4.19.12"/>
    </reaction>
</comment>
<evidence type="ECO:0000256" key="7">
    <source>
        <dbReference type="SAM" id="MobiDB-lite"/>
    </source>
</evidence>
<dbReference type="PROSITE" id="PS00972">
    <property type="entry name" value="USP_1"/>
    <property type="match status" value="1"/>
</dbReference>
<evidence type="ECO:0000256" key="4">
    <source>
        <dbReference type="ARBA" id="ARBA00022801"/>
    </source>
</evidence>
<gene>
    <name evidence="10" type="primary">UBP6</name>
    <name evidence="10" type="ORF">MVES_003077</name>
</gene>
<reference evidence="10 11" key="1">
    <citation type="submission" date="2017-10" db="EMBL/GenBank/DDBJ databases">
        <title>A novel species of cold-tolerant Malassezia isolated from bats.</title>
        <authorList>
            <person name="Lorch J.M."/>
            <person name="Palmer J.M."/>
            <person name="Vanderwolf K.J."/>
            <person name="Schmidt K.Z."/>
            <person name="Verant M.L."/>
            <person name="Weller T.J."/>
            <person name="Blehert D.S."/>
        </authorList>
    </citation>
    <scope>NUCLEOTIDE SEQUENCE [LARGE SCALE GENOMIC DNA]</scope>
    <source>
        <strain evidence="10 11">NWHC:44797-103</strain>
    </source>
</reference>
<dbReference type="EC" id="3.4.19.12" evidence="6"/>
<dbReference type="OrthoDB" id="333239at2759"/>
<keyword evidence="11" id="KW-1185">Reference proteome</keyword>
<evidence type="ECO:0000256" key="6">
    <source>
        <dbReference type="RuleBase" id="RU366025"/>
    </source>
</evidence>
<protein>
    <recommendedName>
        <fullName evidence="6">Ubiquitin carboxyl-terminal hydrolase</fullName>
        <ecNumber evidence="6">3.4.19.12</ecNumber>
    </recommendedName>
</protein>
<comment type="similarity">
    <text evidence="6">Belongs to the peptidase C19 family.</text>
</comment>
<keyword evidence="4 6" id="KW-0378">Hydrolase</keyword>
<dbReference type="InterPro" id="IPR028889">
    <property type="entry name" value="USP"/>
</dbReference>
<dbReference type="Gene3D" id="3.90.70.10">
    <property type="entry name" value="Cysteine proteinases"/>
    <property type="match status" value="1"/>
</dbReference>
<keyword evidence="5 6" id="KW-0788">Thiol protease</keyword>
<feature type="region of interest" description="Disordered" evidence="7">
    <location>
        <begin position="356"/>
        <end position="393"/>
    </location>
</feature>
<dbReference type="InterPro" id="IPR029071">
    <property type="entry name" value="Ubiquitin-like_domsf"/>
</dbReference>
<keyword evidence="2 6" id="KW-0645">Protease</keyword>
<dbReference type="Gene3D" id="3.10.20.90">
    <property type="entry name" value="Phosphatidylinositol 3-kinase Catalytic Subunit, Chain A, domain 1"/>
    <property type="match status" value="1"/>
</dbReference>
<organism evidence="10 11">
    <name type="scientific">Malassezia vespertilionis</name>
    <dbReference type="NCBI Taxonomy" id="2020962"/>
    <lineage>
        <taxon>Eukaryota</taxon>
        <taxon>Fungi</taxon>
        <taxon>Dikarya</taxon>
        <taxon>Basidiomycota</taxon>
        <taxon>Ustilaginomycotina</taxon>
        <taxon>Malasseziomycetes</taxon>
        <taxon>Malasseziales</taxon>
        <taxon>Malasseziaceae</taxon>
        <taxon>Malassezia</taxon>
    </lineage>
</organism>
<feature type="domain" description="USP" evidence="9">
    <location>
        <begin position="106"/>
        <end position="503"/>
    </location>
</feature>
<dbReference type="PANTHER" id="PTHR43982:SF1">
    <property type="entry name" value="UBIQUITIN CARBOXYL-TERMINAL HYDROLASE 14"/>
    <property type="match status" value="1"/>
</dbReference>